<evidence type="ECO:0000256" key="4">
    <source>
        <dbReference type="ARBA" id="ARBA00023235"/>
    </source>
</evidence>
<keyword evidence="10" id="KW-1185">Reference proteome</keyword>
<dbReference type="InterPro" id="IPR042092">
    <property type="entry name" value="PsdUridine_s_RsuA/RluB/E/F_cat"/>
</dbReference>
<dbReference type="SMART" id="SM00363">
    <property type="entry name" value="S4"/>
    <property type="match status" value="1"/>
</dbReference>
<dbReference type="InterPro" id="IPR050343">
    <property type="entry name" value="RsuA_PseudoU_synthase"/>
</dbReference>
<dbReference type="InterPro" id="IPR002942">
    <property type="entry name" value="S4_RNA-bd"/>
</dbReference>
<dbReference type="PANTHER" id="PTHR47683:SF3">
    <property type="entry name" value="RIBOSOMAL LARGE SUBUNIT PSEUDOURIDINE SYNTHASE B"/>
    <property type="match status" value="1"/>
</dbReference>
<dbReference type="PROSITE" id="PS50889">
    <property type="entry name" value="S4"/>
    <property type="match status" value="1"/>
</dbReference>
<organism evidence="9 10">
    <name type="scientific">Pannonibacter anstelovis</name>
    <dbReference type="NCBI Taxonomy" id="3121537"/>
    <lineage>
        <taxon>Bacteria</taxon>
        <taxon>Pseudomonadati</taxon>
        <taxon>Pseudomonadota</taxon>
        <taxon>Alphaproteobacteria</taxon>
        <taxon>Hyphomicrobiales</taxon>
        <taxon>Stappiaceae</taxon>
        <taxon>Pannonibacter</taxon>
    </lineage>
</organism>
<feature type="compositionally biased region" description="Low complexity" evidence="7">
    <location>
        <begin position="162"/>
        <end position="171"/>
    </location>
</feature>
<comment type="similarity">
    <text evidence="2 6">Belongs to the pseudouridine synthase RsuA family.</text>
</comment>
<feature type="compositionally biased region" description="Basic and acidic residues" evidence="7">
    <location>
        <begin position="476"/>
        <end position="505"/>
    </location>
</feature>
<dbReference type="InterPro" id="IPR006145">
    <property type="entry name" value="PsdUridine_synth_RsuA/RluA"/>
</dbReference>
<sequence>MTGNKTPSRPRGNRPGGPSRRNDGAGSSSSGRGDNRAPGKGFSGPRSSGPRFGGKSGPQGDRQGNRQDREGGFGERGYGPRGGQRNERNEGAPRGGDRPQRDGWAPRGGDRPQQRDGWAPRGGDRPQQRDGWAPRGGDRPYRDDRPMRNDRPRRADSKPAPKRQAAPKPQAVRVAPEVSSHDGERIAKVMARAGLCSRRDAEVWITNGRVSVNGTVLTTPAITVTEDDVILVDGEPLPQKERTRLWLYHKPRGLVTTNFDPEGRPTVFEKLPEDLPRVVSVGRLDINTEGLLLLTNDGGLARVLELPATGWLRRYRVRAFGEITQDQLNALADGVAIDGVLYGGIEAVLDKTQGDNVWLTLGLREGKNREVKRVLEHLGLSVNRLIRLSFGPFQLLDLPEGEAREIKGRVLRDQLGDKLAEAAGADFEAPVLTQAAPKDEPKKKKPQQQGPKTRGEWMTARDGAAAVNRPKGPRKPRAEGGERSFGARDGSREGGREGGKREGGDSQRPQKVSPRSRFRLTREPSVRKAEDERPQRTARPRRIWGAEGLVEDKQQEQRTGRDRKPAFRDPDDRPIRPRERSERPDRPERSERPEGGNRFERPAGGIRFERNDRPDRGPRDDRGPRQDRGNRPVRSGPGGPKRGGGGGFKPRSRG</sequence>
<dbReference type="NCBIfam" id="TIGR00093">
    <property type="entry name" value="pseudouridine synthase"/>
    <property type="match status" value="1"/>
</dbReference>
<dbReference type="Pfam" id="PF01479">
    <property type="entry name" value="S4"/>
    <property type="match status" value="1"/>
</dbReference>
<dbReference type="InterPro" id="IPR020094">
    <property type="entry name" value="TruA/RsuA/RluB/E/F_N"/>
</dbReference>
<dbReference type="PANTHER" id="PTHR47683">
    <property type="entry name" value="PSEUDOURIDINE SYNTHASE FAMILY PROTEIN-RELATED"/>
    <property type="match status" value="1"/>
</dbReference>
<evidence type="ECO:0000313" key="10">
    <source>
        <dbReference type="Proteomes" id="UP001380822"/>
    </source>
</evidence>
<evidence type="ECO:0000259" key="8">
    <source>
        <dbReference type="SMART" id="SM00363"/>
    </source>
</evidence>
<evidence type="ECO:0000256" key="5">
    <source>
        <dbReference type="PROSITE-ProRule" id="PRU00182"/>
    </source>
</evidence>
<comment type="catalytic activity">
    <reaction evidence="1">
        <text>a uridine in RNA = a pseudouridine in RNA</text>
        <dbReference type="Rhea" id="RHEA:48348"/>
        <dbReference type="Rhea" id="RHEA-COMP:12068"/>
        <dbReference type="Rhea" id="RHEA-COMP:12069"/>
        <dbReference type="ChEBI" id="CHEBI:65314"/>
        <dbReference type="ChEBI" id="CHEBI:65315"/>
    </reaction>
</comment>
<comment type="caution">
    <text evidence="9">The sequence shown here is derived from an EMBL/GenBank/DDBJ whole genome shotgun (WGS) entry which is preliminary data.</text>
</comment>
<evidence type="ECO:0000256" key="3">
    <source>
        <dbReference type="ARBA" id="ARBA00022884"/>
    </source>
</evidence>
<evidence type="ECO:0000256" key="6">
    <source>
        <dbReference type="RuleBase" id="RU003887"/>
    </source>
</evidence>
<feature type="compositionally biased region" description="Basic and acidic residues" evidence="7">
    <location>
        <begin position="84"/>
        <end position="101"/>
    </location>
</feature>
<accession>A0ABU7ZJ94</accession>
<dbReference type="Gene3D" id="3.30.70.580">
    <property type="entry name" value="Pseudouridine synthase I, catalytic domain, N-terminal subdomain"/>
    <property type="match status" value="1"/>
</dbReference>
<dbReference type="CDD" id="cd00165">
    <property type="entry name" value="S4"/>
    <property type="match status" value="1"/>
</dbReference>
<dbReference type="Gene3D" id="3.10.290.10">
    <property type="entry name" value="RNA-binding S4 domain"/>
    <property type="match status" value="1"/>
</dbReference>
<evidence type="ECO:0000256" key="2">
    <source>
        <dbReference type="ARBA" id="ARBA00008348"/>
    </source>
</evidence>
<dbReference type="SUPFAM" id="SSF55174">
    <property type="entry name" value="Alpha-L RNA-binding motif"/>
    <property type="match status" value="1"/>
</dbReference>
<feature type="compositionally biased region" description="Low complexity" evidence="7">
    <location>
        <begin position="16"/>
        <end position="50"/>
    </location>
</feature>
<keyword evidence="3 5" id="KW-0694">RNA-binding</keyword>
<protein>
    <recommendedName>
        <fullName evidence="6">Pseudouridine synthase</fullName>
        <ecNumber evidence="6">5.4.99.-</ecNumber>
    </recommendedName>
</protein>
<feature type="compositionally biased region" description="Basic and acidic residues" evidence="7">
    <location>
        <begin position="136"/>
        <end position="159"/>
    </location>
</feature>
<gene>
    <name evidence="9" type="ORF">V6L76_03505</name>
</gene>
<feature type="compositionally biased region" description="Basic and acidic residues" evidence="7">
    <location>
        <begin position="63"/>
        <end position="73"/>
    </location>
</feature>
<dbReference type="PROSITE" id="PS01149">
    <property type="entry name" value="PSI_RSU"/>
    <property type="match status" value="1"/>
</dbReference>
<dbReference type="InterPro" id="IPR018496">
    <property type="entry name" value="PsdUridine_synth_RsuA/RluB_CS"/>
</dbReference>
<dbReference type="InterPro" id="IPR000748">
    <property type="entry name" value="PsdUridine_synth_RsuA/RluB/E/F"/>
</dbReference>
<dbReference type="SUPFAM" id="SSF55120">
    <property type="entry name" value="Pseudouridine synthase"/>
    <property type="match status" value="1"/>
</dbReference>
<reference evidence="9 10" key="1">
    <citation type="submission" date="2024-02" db="EMBL/GenBank/DDBJ databases">
        <title>A new putative Pannonibacter species isolated from two cases of bloodstream infections in paediatric patients.</title>
        <authorList>
            <person name="Castellana S."/>
            <person name="De Laurentiis V."/>
            <person name="Grassi M."/>
            <person name="De Leonardis F."/>
            <person name="Mosca A."/>
            <person name="De Carlo C."/>
            <person name="Sparapano E."/>
            <person name="Ronga L."/>
            <person name="Santacroce L."/>
            <person name="Chironna M."/>
            <person name="De Robertis A."/>
            <person name="Bianco A."/>
            <person name="Del Sambro L."/>
            <person name="Capozzi L."/>
            <person name="Parisi A."/>
        </authorList>
    </citation>
    <scope>NUCLEOTIDE SEQUENCE [LARGE SCALE GENOMIC DNA]</scope>
    <source>
        <strain evidence="9 10">Pt2</strain>
    </source>
</reference>
<dbReference type="Gene3D" id="3.30.70.1560">
    <property type="entry name" value="Alpha-L RNA-binding motif"/>
    <property type="match status" value="1"/>
</dbReference>
<dbReference type="Pfam" id="PF00849">
    <property type="entry name" value="PseudoU_synth_2"/>
    <property type="match status" value="1"/>
</dbReference>
<proteinExistence type="inferred from homology"/>
<feature type="domain" description="RNA-binding S4" evidence="8">
    <location>
        <begin position="184"/>
        <end position="242"/>
    </location>
</feature>
<keyword evidence="4 6" id="KW-0413">Isomerase</keyword>
<name>A0ABU7ZJ94_9HYPH</name>
<dbReference type="InterPro" id="IPR036986">
    <property type="entry name" value="S4_RNA-bd_sf"/>
</dbReference>
<feature type="compositionally biased region" description="Basic and acidic residues" evidence="7">
    <location>
        <begin position="520"/>
        <end position="535"/>
    </location>
</feature>
<evidence type="ECO:0000313" key="9">
    <source>
        <dbReference type="EMBL" id="MEH0095302.1"/>
    </source>
</evidence>
<dbReference type="EC" id="5.4.99.-" evidence="6"/>
<feature type="compositionally biased region" description="Basic and acidic residues" evidence="7">
    <location>
        <begin position="550"/>
        <end position="630"/>
    </location>
</feature>
<feature type="region of interest" description="Disordered" evidence="7">
    <location>
        <begin position="426"/>
        <end position="654"/>
    </location>
</feature>
<feature type="region of interest" description="Disordered" evidence="7">
    <location>
        <begin position="1"/>
        <end position="182"/>
    </location>
</feature>
<dbReference type="EMBL" id="JBAKBE010000002">
    <property type="protein sequence ID" value="MEH0095302.1"/>
    <property type="molecule type" value="Genomic_DNA"/>
</dbReference>
<evidence type="ECO:0000256" key="7">
    <source>
        <dbReference type="SAM" id="MobiDB-lite"/>
    </source>
</evidence>
<evidence type="ECO:0000256" key="1">
    <source>
        <dbReference type="ARBA" id="ARBA00000073"/>
    </source>
</evidence>
<dbReference type="InterPro" id="IPR020103">
    <property type="entry name" value="PsdUridine_synth_cat_dom_sf"/>
</dbReference>
<feature type="compositionally biased region" description="Gly residues" evidence="7">
    <location>
        <begin position="636"/>
        <end position="648"/>
    </location>
</feature>
<dbReference type="Proteomes" id="UP001380822">
    <property type="component" value="Unassembled WGS sequence"/>
</dbReference>